<dbReference type="Proteomes" id="UP000677305">
    <property type="component" value="Chromosome"/>
</dbReference>
<proteinExistence type="predicted"/>
<evidence type="ECO:0000256" key="1">
    <source>
        <dbReference type="SAM" id="Phobius"/>
    </source>
</evidence>
<dbReference type="RefSeq" id="WP_212692042.1">
    <property type="nucleotide sequence ID" value="NZ_CP058561.1"/>
</dbReference>
<organism evidence="2 3">
    <name type="scientific">Vallitalea guaymasensis</name>
    <dbReference type="NCBI Taxonomy" id="1185412"/>
    <lineage>
        <taxon>Bacteria</taxon>
        <taxon>Bacillati</taxon>
        <taxon>Bacillota</taxon>
        <taxon>Clostridia</taxon>
        <taxon>Lachnospirales</taxon>
        <taxon>Vallitaleaceae</taxon>
        <taxon>Vallitalea</taxon>
    </lineage>
</organism>
<evidence type="ECO:0000313" key="2">
    <source>
        <dbReference type="EMBL" id="QUH27725.1"/>
    </source>
</evidence>
<protein>
    <submittedName>
        <fullName evidence="2">Uncharacterized protein</fullName>
    </submittedName>
</protein>
<keyword evidence="1" id="KW-0472">Membrane</keyword>
<accession>A0A8J8M7R2</accession>
<sequence length="144" mass="16980">MGKNKYIYILIISIIVFIILIAYYFINSSKFPHISNKVSEIKILDLRSGENIIIKDKKEVTNLINKINKIQYKKSDIVNYPNGPTYELTFINNKKNYKLAIYDGDEYYLIHYTARLKNYNGKTDKRDTDILNHIDKIYDSKSIN</sequence>
<reference evidence="2 3" key="1">
    <citation type="submission" date="2020-07" db="EMBL/GenBank/DDBJ databases">
        <title>Vallitalea guaymasensis genome.</title>
        <authorList>
            <person name="Postec A."/>
        </authorList>
    </citation>
    <scope>NUCLEOTIDE SEQUENCE [LARGE SCALE GENOMIC DNA]</scope>
    <source>
        <strain evidence="2 3">Ra1766G1</strain>
    </source>
</reference>
<evidence type="ECO:0000313" key="3">
    <source>
        <dbReference type="Proteomes" id="UP000677305"/>
    </source>
</evidence>
<keyword evidence="1" id="KW-1133">Transmembrane helix</keyword>
<keyword evidence="1" id="KW-0812">Transmembrane</keyword>
<dbReference type="EMBL" id="CP058561">
    <property type="protein sequence ID" value="QUH27725.1"/>
    <property type="molecule type" value="Genomic_DNA"/>
</dbReference>
<feature type="transmembrane region" description="Helical" evidence="1">
    <location>
        <begin position="6"/>
        <end position="26"/>
    </location>
</feature>
<keyword evidence="3" id="KW-1185">Reference proteome</keyword>
<dbReference type="AlphaFoldDB" id="A0A8J8M7R2"/>
<dbReference type="KEGG" id="vgu:HYG85_01850"/>
<name>A0A8J8M7R2_9FIRM</name>
<gene>
    <name evidence="2" type="ORF">HYG85_01850</name>
</gene>